<dbReference type="InterPro" id="IPR012400">
    <property type="entry name" value="Long_Oxdase"/>
</dbReference>
<dbReference type="InterPro" id="IPR000172">
    <property type="entry name" value="GMC_OxRdtase_N"/>
</dbReference>
<keyword evidence="10" id="KW-1133">Transmembrane helix</keyword>
<dbReference type="Gene3D" id="3.50.50.60">
    <property type="entry name" value="FAD/NAD(P)-binding domain"/>
    <property type="match status" value="2"/>
</dbReference>
<comment type="cofactor">
    <cofactor evidence="2">
        <name>FAD</name>
        <dbReference type="ChEBI" id="CHEBI:57692"/>
    </cofactor>
</comment>
<evidence type="ECO:0000256" key="9">
    <source>
        <dbReference type="ARBA" id="ARBA00022827"/>
    </source>
</evidence>
<dbReference type="AlphaFoldDB" id="A0A316U805"/>
<gene>
    <name evidence="18" type="ORF">BCV69DRAFT_283379</name>
</gene>
<comment type="function">
    <text evidence="3">Long-chain fatty alcohol oxidase involved in the omega-oxidation pathway of lipid degradation.</text>
</comment>
<dbReference type="PIRSF" id="PIRSF028937">
    <property type="entry name" value="Lg_Ch_AO"/>
    <property type="match status" value="1"/>
</dbReference>
<keyword evidence="12" id="KW-0472">Membrane</keyword>
<comment type="catalytic activity">
    <reaction evidence="1 13">
        <text>a long-chain primary fatty alcohol + O2 = a long-chain fatty aldehyde + H2O2</text>
        <dbReference type="Rhea" id="RHEA:22756"/>
        <dbReference type="ChEBI" id="CHEBI:15379"/>
        <dbReference type="ChEBI" id="CHEBI:16240"/>
        <dbReference type="ChEBI" id="CHEBI:17176"/>
        <dbReference type="ChEBI" id="CHEBI:77396"/>
        <dbReference type="EC" id="1.1.3.20"/>
    </reaction>
</comment>
<evidence type="ECO:0000256" key="7">
    <source>
        <dbReference type="ARBA" id="ARBA00022630"/>
    </source>
</evidence>
<keyword evidence="7" id="KW-0285">Flavoprotein</keyword>
<keyword evidence="8" id="KW-0812">Transmembrane</keyword>
<dbReference type="Pfam" id="PF00732">
    <property type="entry name" value="GMC_oxred_N"/>
    <property type="match status" value="1"/>
</dbReference>
<dbReference type="GO" id="GO:0046577">
    <property type="term" value="F:long-chain-alcohol oxidase activity"/>
    <property type="evidence" value="ECO:0007669"/>
    <property type="project" value="UniProtKB-EC"/>
</dbReference>
<keyword evidence="11 13" id="KW-0560">Oxidoreductase</keyword>
<evidence type="ECO:0000256" key="5">
    <source>
        <dbReference type="ARBA" id="ARBA00010790"/>
    </source>
</evidence>
<evidence type="ECO:0000313" key="18">
    <source>
        <dbReference type="EMBL" id="PWN20493.1"/>
    </source>
</evidence>
<dbReference type="GeneID" id="37014421"/>
<evidence type="ECO:0000256" key="12">
    <source>
        <dbReference type="ARBA" id="ARBA00023136"/>
    </source>
</evidence>
<feature type="domain" description="Glucose-methanol-choline oxidoreductase N-terminal" evidence="16">
    <location>
        <begin position="261"/>
        <end position="475"/>
    </location>
</feature>
<evidence type="ECO:0000256" key="11">
    <source>
        <dbReference type="ARBA" id="ARBA00023002"/>
    </source>
</evidence>
<organism evidence="18 19">
    <name type="scientific">Pseudomicrostroma glucosiphilum</name>
    <dbReference type="NCBI Taxonomy" id="1684307"/>
    <lineage>
        <taxon>Eukaryota</taxon>
        <taxon>Fungi</taxon>
        <taxon>Dikarya</taxon>
        <taxon>Basidiomycota</taxon>
        <taxon>Ustilaginomycotina</taxon>
        <taxon>Exobasidiomycetes</taxon>
        <taxon>Microstromatales</taxon>
        <taxon>Microstromatales incertae sedis</taxon>
        <taxon>Pseudomicrostroma</taxon>
    </lineage>
</organism>
<evidence type="ECO:0000313" key="19">
    <source>
        <dbReference type="Proteomes" id="UP000245942"/>
    </source>
</evidence>
<dbReference type="EMBL" id="KZ819328">
    <property type="protein sequence ID" value="PWN20493.1"/>
    <property type="molecule type" value="Genomic_DNA"/>
</dbReference>
<name>A0A316U805_9BASI</name>
<keyword evidence="19" id="KW-1185">Reference proteome</keyword>
<evidence type="ECO:0000256" key="3">
    <source>
        <dbReference type="ARBA" id="ARBA00003842"/>
    </source>
</evidence>
<evidence type="ECO:0000256" key="4">
    <source>
        <dbReference type="ARBA" id="ARBA00004370"/>
    </source>
</evidence>
<dbReference type="Pfam" id="PF05199">
    <property type="entry name" value="GMC_oxred_C"/>
    <property type="match status" value="1"/>
</dbReference>
<reference evidence="18 19" key="1">
    <citation type="journal article" date="2018" name="Mol. Biol. Evol.">
        <title>Broad Genomic Sampling Reveals a Smut Pathogenic Ancestry of the Fungal Clade Ustilaginomycotina.</title>
        <authorList>
            <person name="Kijpornyongpan T."/>
            <person name="Mondo S.J."/>
            <person name="Barry K."/>
            <person name="Sandor L."/>
            <person name="Lee J."/>
            <person name="Lipzen A."/>
            <person name="Pangilinan J."/>
            <person name="LaButti K."/>
            <person name="Hainaut M."/>
            <person name="Henrissat B."/>
            <person name="Grigoriev I.V."/>
            <person name="Spatafora J.W."/>
            <person name="Aime M.C."/>
        </authorList>
    </citation>
    <scope>NUCLEOTIDE SEQUENCE [LARGE SCALE GENOMIC DNA]</scope>
    <source>
        <strain evidence="18 19">MCA 4718</strain>
    </source>
</reference>
<comment type="subcellular location">
    <subcellularLocation>
        <location evidence="4">Membrane</location>
    </subcellularLocation>
</comment>
<dbReference type="SUPFAM" id="SSF51905">
    <property type="entry name" value="FAD/NAD(P)-binding domain"/>
    <property type="match status" value="1"/>
</dbReference>
<evidence type="ECO:0000256" key="14">
    <source>
        <dbReference type="PIRSR" id="PIRSR028937-1"/>
    </source>
</evidence>
<accession>A0A316U805</accession>
<evidence type="ECO:0000256" key="6">
    <source>
        <dbReference type="ARBA" id="ARBA00013125"/>
    </source>
</evidence>
<evidence type="ECO:0000256" key="2">
    <source>
        <dbReference type="ARBA" id="ARBA00001974"/>
    </source>
</evidence>
<evidence type="ECO:0000256" key="15">
    <source>
        <dbReference type="SAM" id="MobiDB-lite"/>
    </source>
</evidence>
<feature type="active site" description="Proton acceptor" evidence="14">
    <location>
        <position position="676"/>
    </location>
</feature>
<evidence type="ECO:0000256" key="13">
    <source>
        <dbReference type="PIRNR" id="PIRNR028937"/>
    </source>
</evidence>
<evidence type="ECO:0000259" key="16">
    <source>
        <dbReference type="Pfam" id="PF00732"/>
    </source>
</evidence>
<evidence type="ECO:0000256" key="1">
    <source>
        <dbReference type="ARBA" id="ARBA00000920"/>
    </source>
</evidence>
<evidence type="ECO:0000256" key="8">
    <source>
        <dbReference type="ARBA" id="ARBA00022692"/>
    </source>
</evidence>
<keyword evidence="9" id="KW-0274">FAD</keyword>
<evidence type="ECO:0000256" key="10">
    <source>
        <dbReference type="ARBA" id="ARBA00022989"/>
    </source>
</evidence>
<dbReference type="InterPro" id="IPR007867">
    <property type="entry name" value="GMC_OxRtase_C"/>
</dbReference>
<feature type="region of interest" description="Disordered" evidence="15">
    <location>
        <begin position="618"/>
        <end position="646"/>
    </location>
</feature>
<evidence type="ECO:0000259" key="17">
    <source>
        <dbReference type="Pfam" id="PF05199"/>
    </source>
</evidence>
<feature type="compositionally biased region" description="Polar residues" evidence="15">
    <location>
        <begin position="628"/>
        <end position="640"/>
    </location>
</feature>
<dbReference type="GO" id="GO:0016020">
    <property type="term" value="C:membrane"/>
    <property type="evidence" value="ECO:0007669"/>
    <property type="project" value="UniProtKB-SubCell"/>
</dbReference>
<dbReference type="Proteomes" id="UP000245942">
    <property type="component" value="Unassembled WGS sequence"/>
</dbReference>
<dbReference type="GO" id="GO:0050660">
    <property type="term" value="F:flavin adenine dinucleotide binding"/>
    <property type="evidence" value="ECO:0007669"/>
    <property type="project" value="InterPro"/>
</dbReference>
<sequence length="760" mass="82115">MSATPKLAPPPVRKATDIWSETQIKVMSAITDAIVPALEGPAAADCIASLPATASDVQRELVSQFAHEGFATHRYLLDKWARQASVSLSKATLNDINLLLTVLGTRLGCLALTGHIGPYYDLDRKQREGAIFTWAKSPISLLNKAASGIKGLTLLTYYKSNPTAWKAIGYFDGAATDWSEAAQEEQALQPYQYKFENERIADMPPDAEIVIDTDVLIIGSGSGGGVVAHYLSKRGVKTLVADKGIYMQPNDMRGSEDEGFTTLYEAEGILPTEDGSVNVLAGSTFGGGTTINWSASLKPRHYARKTWADKYGLPYYTSPLFTDDLNAVCDRMGVAIKPIKHNVSNSLLAIGAQRAGHPVEAVPQNSGGHTHYCGKCQFGCISGHKQGATVTWLRDAAENGGAFLTNTFIQRILFDKKTGRKAIGAIATVDGRQVTIKAERGVVVSAGSIQTPAILLRSPELRYNKMIGKTLHLHPTTVITGYYDFPVKPWEGSLLTIVVNGSELVDPEGWGAKIEVIASSPGITAAFSSFVSAEEHKKNMLRYAHSYTMIILTRDRDPGQVVLDQDGNARMNYSVSKHDQKSALEAMVKACDIHMMAGASQISTVQVGVPPFKAKLKAPPSAHHAQTYPESTSLPSTSIPVDSVPNDLNDPAYKEWIGQVRKVGARPYHCTFGSAHQMASCRRAATPALGACDPEGHVWGTKNLWVADASSIPESSGVNPMVTTMATAWGISRNIARELGIETDEGQVRRGQMEMRQAKM</sequence>
<proteinExistence type="inferred from homology"/>
<dbReference type="RefSeq" id="XP_025347653.1">
    <property type="nucleotide sequence ID" value="XM_025492687.1"/>
</dbReference>
<dbReference type="STRING" id="1684307.A0A316U805"/>
<dbReference type="InterPro" id="IPR036188">
    <property type="entry name" value="FAD/NAD-bd_sf"/>
</dbReference>
<protein>
    <recommendedName>
        <fullName evidence="6 13">Long-chain-alcohol oxidase</fullName>
        <ecNumber evidence="6 13">1.1.3.20</ecNumber>
    </recommendedName>
</protein>
<dbReference type="PANTHER" id="PTHR46056:SF12">
    <property type="entry name" value="LONG-CHAIN-ALCOHOL OXIDASE"/>
    <property type="match status" value="1"/>
</dbReference>
<feature type="domain" description="Glucose-methanol-choline oxidoreductase C-terminal" evidence="17">
    <location>
        <begin position="563"/>
        <end position="728"/>
    </location>
</feature>
<dbReference type="EC" id="1.1.3.20" evidence="6 13"/>
<dbReference type="OrthoDB" id="269227at2759"/>
<comment type="similarity">
    <text evidence="5 13">Belongs to the GMC oxidoreductase family.</text>
</comment>
<dbReference type="PANTHER" id="PTHR46056">
    <property type="entry name" value="LONG-CHAIN-ALCOHOL OXIDASE"/>
    <property type="match status" value="1"/>
</dbReference>